<dbReference type="Proteomes" id="UP000242958">
    <property type="component" value="Unassembled WGS sequence"/>
</dbReference>
<dbReference type="SUPFAM" id="SSF46689">
    <property type="entry name" value="Homeodomain-like"/>
    <property type="match status" value="1"/>
</dbReference>
<evidence type="ECO:0000256" key="2">
    <source>
        <dbReference type="PROSITE-ProRule" id="PRU00335"/>
    </source>
</evidence>
<dbReference type="GO" id="GO:0003677">
    <property type="term" value="F:DNA binding"/>
    <property type="evidence" value="ECO:0007669"/>
    <property type="project" value="UniProtKB-UniRule"/>
</dbReference>
<feature type="domain" description="HTH tetR-type" evidence="3">
    <location>
        <begin position="3"/>
        <end position="62"/>
    </location>
</feature>
<dbReference type="InterPro" id="IPR001647">
    <property type="entry name" value="HTH_TetR"/>
</dbReference>
<dbReference type="RefSeq" id="WP_062486037.1">
    <property type="nucleotide sequence ID" value="NZ_KQ960952.1"/>
</dbReference>
<accession>A0A2J8BA18</accession>
<evidence type="ECO:0000313" key="4">
    <source>
        <dbReference type="EMBL" id="PNH21603.1"/>
    </source>
</evidence>
<dbReference type="SUPFAM" id="SSF48498">
    <property type="entry name" value="Tetracyclin repressor-like, C-terminal domain"/>
    <property type="match status" value="1"/>
</dbReference>
<dbReference type="InterPro" id="IPR009057">
    <property type="entry name" value="Homeodomain-like_sf"/>
</dbReference>
<dbReference type="AlphaFoldDB" id="A0A2J8BA18"/>
<dbReference type="Gene3D" id="1.10.357.10">
    <property type="entry name" value="Tetracycline Repressor, domain 2"/>
    <property type="match status" value="1"/>
</dbReference>
<sequence length="202" mass="24066">MEETIQQRILSEALFLVNTQGADFHIDELAKRLHISKRTVYEHFTSKQDIIWQSLVAFADELYREHKALLEDTTLPTDEKMMKFFQMSSRQAQVFSVRHMNVWLSRVPEVRKKLRIMVNRDWEILELLVAQGQDEGIFRTFDISLFMHLVKNAAADILDYMDEMEHEYSFFSYMTKCLDMLLYGIKVNGRMCDERKPKRVDK</sequence>
<protein>
    <submittedName>
        <fullName evidence="4">TetR family transcriptional regulator</fullName>
    </submittedName>
</protein>
<reference evidence="4 5" key="1">
    <citation type="submission" date="2017-05" db="EMBL/GenBank/DDBJ databases">
        <authorList>
            <person name="Song R."/>
            <person name="Chenine A.L."/>
            <person name="Ruprecht R.M."/>
        </authorList>
    </citation>
    <scope>NUCLEOTIDE SEQUENCE [LARGE SCALE GENOMIC DNA]</scope>
    <source>
        <strain evidence="4 5">KA00229</strain>
    </source>
</reference>
<proteinExistence type="predicted"/>
<dbReference type="InterPro" id="IPR036271">
    <property type="entry name" value="Tet_transcr_reg_TetR-rel_C_sf"/>
</dbReference>
<organism evidence="4 5">
    <name type="scientific">Megasphaera hutchinsoni</name>
    <dbReference type="NCBI Taxonomy" id="1588748"/>
    <lineage>
        <taxon>Bacteria</taxon>
        <taxon>Bacillati</taxon>
        <taxon>Bacillota</taxon>
        <taxon>Negativicutes</taxon>
        <taxon>Veillonellales</taxon>
        <taxon>Veillonellaceae</taxon>
        <taxon>Megasphaera</taxon>
    </lineage>
</organism>
<keyword evidence="1 2" id="KW-0238">DNA-binding</keyword>
<evidence type="ECO:0000313" key="5">
    <source>
        <dbReference type="Proteomes" id="UP000242958"/>
    </source>
</evidence>
<comment type="caution">
    <text evidence="4">The sequence shown here is derived from an EMBL/GenBank/DDBJ whole genome shotgun (WGS) entry which is preliminary data.</text>
</comment>
<dbReference type="PROSITE" id="PS50977">
    <property type="entry name" value="HTH_TETR_2"/>
    <property type="match status" value="1"/>
</dbReference>
<feature type="DNA-binding region" description="H-T-H motif" evidence="2">
    <location>
        <begin position="25"/>
        <end position="44"/>
    </location>
</feature>
<dbReference type="EMBL" id="NFMF01000007">
    <property type="protein sequence ID" value="PNH21603.1"/>
    <property type="molecule type" value="Genomic_DNA"/>
</dbReference>
<name>A0A2J8BA18_9FIRM</name>
<evidence type="ECO:0000256" key="1">
    <source>
        <dbReference type="ARBA" id="ARBA00023125"/>
    </source>
</evidence>
<dbReference type="PRINTS" id="PR00455">
    <property type="entry name" value="HTHTETR"/>
</dbReference>
<evidence type="ECO:0000259" key="3">
    <source>
        <dbReference type="PROSITE" id="PS50977"/>
    </source>
</evidence>
<gene>
    <name evidence="4" type="ORF">CAL30_05075</name>
</gene>
<dbReference type="Pfam" id="PF00440">
    <property type="entry name" value="TetR_N"/>
    <property type="match status" value="1"/>
</dbReference>